<dbReference type="GO" id="GO:0008270">
    <property type="term" value="F:zinc ion binding"/>
    <property type="evidence" value="ECO:0007669"/>
    <property type="project" value="UniProtKB-KW"/>
</dbReference>
<dbReference type="SUPFAM" id="SSF118310">
    <property type="entry name" value="AN1-like Zinc finger"/>
    <property type="match status" value="1"/>
</dbReference>
<dbReference type="PANTHER" id="PTHR46728:SF1">
    <property type="entry name" value="AN1-TYPE ZINC FINGER PROTEIN 4"/>
    <property type="match status" value="1"/>
</dbReference>
<sequence length="78" mass="9339">MKNKENDAIQSNKIVNRCKLCNKKLNLSNMIKCKCNNIYCFEHRYQFTHNCTYDDKQEIIEKLTKENPVVINDKIEKI</sequence>
<feature type="domain" description="AN1-type" evidence="4">
    <location>
        <begin position="12"/>
        <end position="59"/>
    </location>
</feature>
<accession>A0A6C0ECF7</accession>
<dbReference type="InterPro" id="IPR053061">
    <property type="entry name" value="AN1-type_zinc_finger"/>
</dbReference>
<evidence type="ECO:0000313" key="5">
    <source>
        <dbReference type="EMBL" id="QHT26160.1"/>
    </source>
</evidence>
<evidence type="ECO:0000256" key="2">
    <source>
        <dbReference type="ARBA" id="ARBA00022771"/>
    </source>
</evidence>
<keyword evidence="2" id="KW-0863">Zinc-finger</keyword>
<keyword evidence="1" id="KW-0479">Metal-binding</keyword>
<evidence type="ECO:0000256" key="1">
    <source>
        <dbReference type="ARBA" id="ARBA00022723"/>
    </source>
</evidence>
<evidence type="ECO:0000259" key="4">
    <source>
        <dbReference type="PROSITE" id="PS51039"/>
    </source>
</evidence>
<dbReference type="AlphaFoldDB" id="A0A6C0ECF7"/>
<keyword evidence="3" id="KW-0862">Zinc</keyword>
<dbReference type="Gene3D" id="4.10.1110.10">
    <property type="entry name" value="AN1-like Zinc finger"/>
    <property type="match status" value="1"/>
</dbReference>
<reference evidence="5" key="1">
    <citation type="journal article" date="2020" name="Nature">
        <title>Giant virus diversity and host interactions through global metagenomics.</title>
        <authorList>
            <person name="Schulz F."/>
            <person name="Roux S."/>
            <person name="Paez-Espino D."/>
            <person name="Jungbluth S."/>
            <person name="Walsh D.A."/>
            <person name="Denef V.J."/>
            <person name="McMahon K.D."/>
            <person name="Konstantinidis K.T."/>
            <person name="Eloe-Fadrosh E.A."/>
            <person name="Kyrpides N.C."/>
            <person name="Woyke T."/>
        </authorList>
    </citation>
    <scope>NUCLEOTIDE SEQUENCE</scope>
    <source>
        <strain evidence="5">GVMAG-M-3300023179-27</strain>
    </source>
</reference>
<dbReference type="Pfam" id="PF01428">
    <property type="entry name" value="zf-AN1"/>
    <property type="match status" value="1"/>
</dbReference>
<protein>
    <recommendedName>
        <fullName evidence="4">AN1-type domain-containing protein</fullName>
    </recommendedName>
</protein>
<dbReference type="SMART" id="SM00154">
    <property type="entry name" value="ZnF_AN1"/>
    <property type="match status" value="1"/>
</dbReference>
<dbReference type="EMBL" id="MN739780">
    <property type="protein sequence ID" value="QHT26160.1"/>
    <property type="molecule type" value="Genomic_DNA"/>
</dbReference>
<dbReference type="InterPro" id="IPR035896">
    <property type="entry name" value="AN1-like_Znf"/>
</dbReference>
<evidence type="ECO:0000256" key="3">
    <source>
        <dbReference type="ARBA" id="ARBA00022833"/>
    </source>
</evidence>
<dbReference type="PANTHER" id="PTHR46728">
    <property type="entry name" value="AN1-TYPE ZINC FINGER PROTEIN 4"/>
    <property type="match status" value="1"/>
</dbReference>
<dbReference type="InterPro" id="IPR000058">
    <property type="entry name" value="Znf_AN1"/>
</dbReference>
<dbReference type="PROSITE" id="PS51039">
    <property type="entry name" value="ZF_AN1"/>
    <property type="match status" value="1"/>
</dbReference>
<name>A0A6C0ECF7_9ZZZZ</name>
<organism evidence="5">
    <name type="scientific">viral metagenome</name>
    <dbReference type="NCBI Taxonomy" id="1070528"/>
    <lineage>
        <taxon>unclassified sequences</taxon>
        <taxon>metagenomes</taxon>
        <taxon>organismal metagenomes</taxon>
    </lineage>
</organism>
<proteinExistence type="predicted"/>